<organism evidence="2 3">
    <name type="scientific">Massilia pinisoli</name>
    <dbReference type="NCBI Taxonomy" id="1772194"/>
    <lineage>
        <taxon>Bacteria</taxon>
        <taxon>Pseudomonadati</taxon>
        <taxon>Pseudomonadota</taxon>
        <taxon>Betaproteobacteria</taxon>
        <taxon>Burkholderiales</taxon>
        <taxon>Oxalobacteraceae</taxon>
        <taxon>Telluria group</taxon>
        <taxon>Massilia</taxon>
    </lineage>
</organism>
<keyword evidence="1" id="KW-1133">Transmembrane helix</keyword>
<sequence length="208" mass="21615">MMHRRQARGFTLVEAAVVVAIMGIVLAVALPSMSNWLLGRKAFAAAVFYQDGFTLARNTAIAHNSHSRLVLAENAANGKMDWRVDICFPTTAIPCNADTGSWSTAAADAADDPDPAQVFRSIGRSAEAMPGAGDLALGVVPSGATEVYFTPLGWVDTNVGSRVSRVSLAPSLTRANAFAPLAVVLTLAGIASICDPAAPAHDVRGCPP</sequence>
<dbReference type="Pfam" id="PF07963">
    <property type="entry name" value="N_methyl"/>
    <property type="match status" value="1"/>
</dbReference>
<evidence type="ECO:0000313" key="2">
    <source>
        <dbReference type="EMBL" id="MCS0580754.1"/>
    </source>
</evidence>
<name>A0ABT1ZLG8_9BURK</name>
<dbReference type="Gene3D" id="3.30.700.10">
    <property type="entry name" value="Glycoprotein, Type 4 Pilin"/>
    <property type="match status" value="1"/>
</dbReference>
<protein>
    <submittedName>
        <fullName evidence="2">Prepilin-type N-terminal cleavage/methylation domain-containing protein</fullName>
    </submittedName>
</protein>
<gene>
    <name evidence="2" type="ORF">NX784_04030</name>
</gene>
<evidence type="ECO:0000256" key="1">
    <source>
        <dbReference type="SAM" id="Phobius"/>
    </source>
</evidence>
<evidence type="ECO:0000313" key="3">
    <source>
        <dbReference type="Proteomes" id="UP001204151"/>
    </source>
</evidence>
<dbReference type="Proteomes" id="UP001204151">
    <property type="component" value="Unassembled WGS sequence"/>
</dbReference>
<dbReference type="SUPFAM" id="SSF54523">
    <property type="entry name" value="Pili subunits"/>
    <property type="match status" value="1"/>
</dbReference>
<reference evidence="2 3" key="1">
    <citation type="submission" date="2022-08" db="EMBL/GenBank/DDBJ databases">
        <title>Reclassification of Massilia species as members of the genera Telluria, Duganella, Pseudoduganella, Mokoshia gen. nov. and Zemynaea gen. nov. using orthogonal and non-orthogonal genome-based approaches.</title>
        <authorList>
            <person name="Bowman J.P."/>
        </authorList>
    </citation>
    <scope>NUCLEOTIDE SEQUENCE [LARGE SCALE GENOMIC DNA]</scope>
    <source>
        <strain evidence="2 3">JCM 31316</strain>
    </source>
</reference>
<dbReference type="PROSITE" id="PS00409">
    <property type="entry name" value="PROKAR_NTER_METHYL"/>
    <property type="match status" value="1"/>
</dbReference>
<dbReference type="EMBL" id="JANUGW010000002">
    <property type="protein sequence ID" value="MCS0580754.1"/>
    <property type="molecule type" value="Genomic_DNA"/>
</dbReference>
<proteinExistence type="predicted"/>
<keyword evidence="3" id="KW-1185">Reference proteome</keyword>
<keyword evidence="1" id="KW-0812">Transmembrane</keyword>
<comment type="caution">
    <text evidence="2">The sequence shown here is derived from an EMBL/GenBank/DDBJ whole genome shotgun (WGS) entry which is preliminary data.</text>
</comment>
<keyword evidence="1" id="KW-0472">Membrane</keyword>
<dbReference type="RefSeq" id="WP_258815405.1">
    <property type="nucleotide sequence ID" value="NZ_JANUGW010000002.1"/>
</dbReference>
<dbReference type="InterPro" id="IPR045584">
    <property type="entry name" value="Pilin-like"/>
</dbReference>
<dbReference type="InterPro" id="IPR012902">
    <property type="entry name" value="N_methyl_site"/>
</dbReference>
<accession>A0ABT1ZLG8</accession>
<dbReference type="NCBIfam" id="TIGR02532">
    <property type="entry name" value="IV_pilin_GFxxxE"/>
    <property type="match status" value="1"/>
</dbReference>
<feature type="transmembrane region" description="Helical" evidence="1">
    <location>
        <begin position="12"/>
        <end position="33"/>
    </location>
</feature>